<dbReference type="PROSITE" id="PS01124">
    <property type="entry name" value="HTH_ARAC_FAMILY_2"/>
    <property type="match status" value="1"/>
</dbReference>
<dbReference type="Proteomes" id="UP000806542">
    <property type="component" value="Unassembled WGS sequence"/>
</dbReference>
<keyword evidence="2" id="KW-0238">DNA-binding</keyword>
<dbReference type="SUPFAM" id="SSF46689">
    <property type="entry name" value="Homeodomain-like"/>
    <property type="match status" value="1"/>
</dbReference>
<protein>
    <submittedName>
        <fullName evidence="5">Helix-turn-helix domain-containing protein</fullName>
    </submittedName>
</protein>
<dbReference type="EMBL" id="JADCKB010000007">
    <property type="protein sequence ID" value="MBE5039757.1"/>
    <property type="molecule type" value="Genomic_DNA"/>
</dbReference>
<dbReference type="PANTHER" id="PTHR43280:SF34">
    <property type="entry name" value="ARAC-FAMILY TRANSCRIPTIONAL REGULATOR"/>
    <property type="match status" value="1"/>
</dbReference>
<name>A0A9D5LZF1_9FIRM</name>
<evidence type="ECO:0000313" key="6">
    <source>
        <dbReference type="Proteomes" id="UP000806542"/>
    </source>
</evidence>
<dbReference type="Gene3D" id="1.10.10.60">
    <property type="entry name" value="Homeodomain-like"/>
    <property type="match status" value="2"/>
</dbReference>
<accession>A0A9D5LZF1</accession>
<evidence type="ECO:0000259" key="4">
    <source>
        <dbReference type="PROSITE" id="PS01124"/>
    </source>
</evidence>
<dbReference type="Pfam" id="PF02311">
    <property type="entry name" value="AraC_binding"/>
    <property type="match status" value="1"/>
</dbReference>
<dbReference type="InterPro" id="IPR014710">
    <property type="entry name" value="RmlC-like_jellyroll"/>
</dbReference>
<dbReference type="SMART" id="SM00342">
    <property type="entry name" value="HTH_ARAC"/>
    <property type="match status" value="1"/>
</dbReference>
<dbReference type="AlphaFoldDB" id="A0A9D5LZF1"/>
<dbReference type="InterPro" id="IPR003313">
    <property type="entry name" value="AraC-bd"/>
</dbReference>
<dbReference type="RefSeq" id="WP_226392322.1">
    <property type="nucleotide sequence ID" value="NZ_JADCKB010000007.1"/>
</dbReference>
<dbReference type="InterPro" id="IPR018060">
    <property type="entry name" value="HTH_AraC"/>
</dbReference>
<keyword evidence="3" id="KW-0804">Transcription</keyword>
<feature type="domain" description="HTH araC/xylS-type" evidence="4">
    <location>
        <begin position="174"/>
        <end position="268"/>
    </location>
</feature>
<keyword evidence="6" id="KW-1185">Reference proteome</keyword>
<dbReference type="Pfam" id="PF12833">
    <property type="entry name" value="HTH_18"/>
    <property type="match status" value="1"/>
</dbReference>
<dbReference type="GO" id="GO:0043565">
    <property type="term" value="F:sequence-specific DNA binding"/>
    <property type="evidence" value="ECO:0007669"/>
    <property type="project" value="InterPro"/>
</dbReference>
<keyword evidence="1" id="KW-0805">Transcription regulation</keyword>
<evidence type="ECO:0000256" key="2">
    <source>
        <dbReference type="ARBA" id="ARBA00023125"/>
    </source>
</evidence>
<sequence>MKQPSSDLGFFFRHTLEHNIKNETFQLHNHRQSHEIFIFLQGDADFLVEGTRYPLRPYDIILAQNFEMHSMHHKKLDTYERMVLNIENSFFTKYNCEAYKEVFTNRPLGVNNCIPAETAKKYGIPLLLNRIENYLADENDGGIAASGAVLELLYLLNRIGVKTSKATFYNEQIKDVILYINEHLTEPLPLDQIADAFYITKCHLCRSFKKYTGYTVNQYVTHKRLLLVRELTTRGMNWTQASEEAGFGNYSNFYKLFCRAYGHPPTGK</sequence>
<reference evidence="5" key="1">
    <citation type="submission" date="2020-10" db="EMBL/GenBank/DDBJ databases">
        <title>ChiBAC.</title>
        <authorList>
            <person name="Zenner C."/>
            <person name="Hitch T.C.A."/>
            <person name="Clavel T."/>
        </authorList>
    </citation>
    <scope>NUCLEOTIDE SEQUENCE</scope>
    <source>
        <strain evidence="5">DSM 107454</strain>
    </source>
</reference>
<dbReference type="Gene3D" id="2.60.120.10">
    <property type="entry name" value="Jelly Rolls"/>
    <property type="match status" value="1"/>
</dbReference>
<evidence type="ECO:0000313" key="5">
    <source>
        <dbReference type="EMBL" id="MBE5039757.1"/>
    </source>
</evidence>
<comment type="caution">
    <text evidence="5">The sequence shown here is derived from an EMBL/GenBank/DDBJ whole genome shotgun (WGS) entry which is preliminary data.</text>
</comment>
<dbReference type="SUPFAM" id="SSF51215">
    <property type="entry name" value="Regulatory protein AraC"/>
    <property type="match status" value="1"/>
</dbReference>
<gene>
    <name evidence="5" type="ORF">INF28_04680</name>
</gene>
<organism evidence="5 6">
    <name type="scientific">Ructibacterium gallinarum</name>
    <dbReference type="NCBI Taxonomy" id="2779355"/>
    <lineage>
        <taxon>Bacteria</taxon>
        <taxon>Bacillati</taxon>
        <taxon>Bacillota</taxon>
        <taxon>Clostridia</taxon>
        <taxon>Eubacteriales</taxon>
        <taxon>Oscillospiraceae</taxon>
        <taxon>Ructibacterium</taxon>
    </lineage>
</organism>
<dbReference type="InterPro" id="IPR009057">
    <property type="entry name" value="Homeodomain-like_sf"/>
</dbReference>
<dbReference type="PANTHER" id="PTHR43280">
    <property type="entry name" value="ARAC-FAMILY TRANSCRIPTIONAL REGULATOR"/>
    <property type="match status" value="1"/>
</dbReference>
<proteinExistence type="predicted"/>
<dbReference type="InterPro" id="IPR037923">
    <property type="entry name" value="HTH-like"/>
</dbReference>
<evidence type="ECO:0000256" key="1">
    <source>
        <dbReference type="ARBA" id="ARBA00023015"/>
    </source>
</evidence>
<dbReference type="GO" id="GO:0003700">
    <property type="term" value="F:DNA-binding transcription factor activity"/>
    <property type="evidence" value="ECO:0007669"/>
    <property type="project" value="InterPro"/>
</dbReference>
<evidence type="ECO:0000256" key="3">
    <source>
        <dbReference type="ARBA" id="ARBA00023163"/>
    </source>
</evidence>